<dbReference type="EMBL" id="JBJJXI010000155">
    <property type="protein sequence ID" value="KAL3385480.1"/>
    <property type="molecule type" value="Genomic_DNA"/>
</dbReference>
<dbReference type="AlphaFoldDB" id="A0ABD2VXL1"/>
<organism evidence="1 2">
    <name type="scientific">Trichogramma kaykai</name>
    <dbReference type="NCBI Taxonomy" id="54128"/>
    <lineage>
        <taxon>Eukaryota</taxon>
        <taxon>Metazoa</taxon>
        <taxon>Ecdysozoa</taxon>
        <taxon>Arthropoda</taxon>
        <taxon>Hexapoda</taxon>
        <taxon>Insecta</taxon>
        <taxon>Pterygota</taxon>
        <taxon>Neoptera</taxon>
        <taxon>Endopterygota</taxon>
        <taxon>Hymenoptera</taxon>
        <taxon>Apocrita</taxon>
        <taxon>Proctotrupomorpha</taxon>
        <taxon>Chalcidoidea</taxon>
        <taxon>Trichogrammatidae</taxon>
        <taxon>Trichogramma</taxon>
    </lineage>
</organism>
<accession>A0ABD2VXL1</accession>
<gene>
    <name evidence="1" type="ORF">TKK_018854</name>
</gene>
<reference evidence="1 2" key="1">
    <citation type="journal article" date="2024" name="bioRxiv">
        <title>A reference genome for Trichogramma kaykai: A tiny desert-dwelling parasitoid wasp with competing sex-ratio distorters.</title>
        <authorList>
            <person name="Culotta J."/>
            <person name="Lindsey A.R."/>
        </authorList>
    </citation>
    <scope>NUCLEOTIDE SEQUENCE [LARGE SCALE GENOMIC DNA]</scope>
    <source>
        <strain evidence="1 2">KSX58</strain>
    </source>
</reference>
<dbReference type="Pfam" id="PF24664">
    <property type="entry name" value="Monjiviricetes_fusion"/>
    <property type="match status" value="1"/>
</dbReference>
<evidence type="ECO:0000313" key="1">
    <source>
        <dbReference type="EMBL" id="KAL3385480.1"/>
    </source>
</evidence>
<proteinExistence type="predicted"/>
<evidence type="ECO:0000313" key="2">
    <source>
        <dbReference type="Proteomes" id="UP001627154"/>
    </source>
</evidence>
<keyword evidence="2" id="KW-1185">Reference proteome</keyword>
<comment type="caution">
    <text evidence="1">The sequence shown here is derived from an EMBL/GenBank/DDBJ whole genome shotgun (WGS) entry which is preliminary data.</text>
</comment>
<sequence>MYQNIMKSKCDLERRVIENALSIAAMSPAEAGHKLMKEEGYLAISAGESLHLLRCRKVDLTLRKVNSCYDQLPVKMGNESLFLAPRSRILTTTGKEVICEGRLPVMYKLGQQWFRAMPGLIEGPATQILKPHTALTWQYVSPESLAVAGIYSERDTKKL</sequence>
<name>A0ABD2VXL1_9HYME</name>
<dbReference type="Proteomes" id="UP001627154">
    <property type="component" value="Unassembled WGS sequence"/>
</dbReference>
<protein>
    <submittedName>
        <fullName evidence="1">Uncharacterized protein</fullName>
    </submittedName>
</protein>